<dbReference type="Gene3D" id="1.25.40.10">
    <property type="entry name" value="Tetratricopeptide repeat domain"/>
    <property type="match status" value="1"/>
</dbReference>
<evidence type="ECO:0000313" key="1">
    <source>
        <dbReference type="EMBL" id="QKF77068.1"/>
    </source>
</evidence>
<accession>A0AAE7BDF4</accession>
<proteinExistence type="predicted"/>
<gene>
    <name evidence="1" type="ORF">ADFLV_1034</name>
</gene>
<protein>
    <submittedName>
        <fullName evidence="1">Tetratricopeptide repeat protein</fullName>
    </submittedName>
</protein>
<reference evidence="1 2" key="1">
    <citation type="submission" date="2020-05" db="EMBL/GenBank/DDBJ databases">
        <title>Complete genome sequencing of Campylobacter and Arcobacter type strains.</title>
        <authorList>
            <person name="Miller W.G."/>
            <person name="Yee E."/>
        </authorList>
    </citation>
    <scope>NUCLEOTIDE SEQUENCE [LARGE SCALE GENOMIC DNA]</scope>
    <source>
        <strain evidence="1 2">LMG 25694</strain>
    </source>
</reference>
<dbReference type="PROSITE" id="PS51257">
    <property type="entry name" value="PROKAR_LIPOPROTEIN"/>
    <property type="match status" value="1"/>
</dbReference>
<dbReference type="SUPFAM" id="SSF48452">
    <property type="entry name" value="TPR-like"/>
    <property type="match status" value="2"/>
</dbReference>
<evidence type="ECO:0000313" key="2">
    <source>
        <dbReference type="Proteomes" id="UP000503313"/>
    </source>
</evidence>
<dbReference type="InterPro" id="IPR011990">
    <property type="entry name" value="TPR-like_helical_dom_sf"/>
</dbReference>
<dbReference type="KEGG" id="adz:ADFLV_1034"/>
<sequence length="438" mass="52378">MSSYKKSLIFYSLLLIFSGCSTKDINLENKEVKKTNFVKVETKPFDLEDFYIIYALESENQRMYLNARDIYLKLFENTNNYEYLVKYLTLATQLKEYYLVKENASKYMKDNIKEEEIILRLYAFSLFKLQEKQEAIFNAEKLIFLYKNSINYELLGSIYLEDKQYLKAYDALRNAYFLNNSISTLLTLTNIQFFNLNQKEEAIKQLENYAHKNDYDFNLSIQLLSFYENLKAQDRLVNFLKEMYFYYKKNDNQLLVNKTKALFLKYVINNDVKTVIDFWEQNGEEDEILLNLYRMTNQSQKAYNLLNKLYKNSNNMDFLAQQAILEFEMAKDKKSILFDVISKFDKVLQTEDNHIYQNYLAYILIDFDIDIQKGLLLVKKALEKDPTNVAYLDTLAWGEYKIKNCKDAYTYMKQVVDEVGLDDEEIKLHWEKIKECKE</sequence>
<name>A0AAE7BDF4_9BACT</name>
<dbReference type="AlphaFoldDB" id="A0AAE7BDF4"/>
<dbReference type="RefSeq" id="WP_129012170.1">
    <property type="nucleotide sequence ID" value="NZ_CP053835.1"/>
</dbReference>
<dbReference type="EMBL" id="CP053835">
    <property type="protein sequence ID" value="QKF77068.1"/>
    <property type="molecule type" value="Genomic_DNA"/>
</dbReference>
<keyword evidence="2" id="KW-1185">Reference proteome</keyword>
<organism evidence="1 2">
    <name type="scientific">Arcobacter defluvii</name>
    <dbReference type="NCBI Taxonomy" id="873191"/>
    <lineage>
        <taxon>Bacteria</taxon>
        <taxon>Pseudomonadati</taxon>
        <taxon>Campylobacterota</taxon>
        <taxon>Epsilonproteobacteria</taxon>
        <taxon>Campylobacterales</taxon>
        <taxon>Arcobacteraceae</taxon>
        <taxon>Arcobacter</taxon>
    </lineage>
</organism>
<dbReference type="Proteomes" id="UP000503313">
    <property type="component" value="Chromosome"/>
</dbReference>